<feature type="domain" description="Putative restriction endonuclease" evidence="1">
    <location>
        <begin position="22"/>
        <end position="185"/>
    </location>
</feature>
<dbReference type="GO" id="GO:0004519">
    <property type="term" value="F:endonuclease activity"/>
    <property type="evidence" value="ECO:0007669"/>
    <property type="project" value="UniProtKB-KW"/>
</dbReference>
<dbReference type="InterPro" id="IPR012296">
    <property type="entry name" value="Nuclease_put_TT1808"/>
</dbReference>
<reference evidence="2 3" key="1">
    <citation type="submission" date="2018-03" db="EMBL/GenBank/DDBJ databases">
        <title>Genomic Encyclopedia of Archaeal and Bacterial Type Strains, Phase II (KMG-II): from individual species to whole genera.</title>
        <authorList>
            <person name="Goeker M."/>
        </authorList>
    </citation>
    <scope>NUCLEOTIDE SEQUENCE [LARGE SCALE GENOMIC DNA]</scope>
    <source>
        <strain evidence="2 3">DSM 45601</strain>
    </source>
</reference>
<keyword evidence="3" id="KW-1185">Reference proteome</keyword>
<dbReference type="Pfam" id="PF05685">
    <property type="entry name" value="Uma2"/>
    <property type="match status" value="1"/>
</dbReference>
<name>A0A2T0QD26_9ACTN</name>
<dbReference type="SUPFAM" id="SSF52980">
    <property type="entry name" value="Restriction endonuclease-like"/>
    <property type="match status" value="1"/>
</dbReference>
<dbReference type="EMBL" id="PVZC01000001">
    <property type="protein sequence ID" value="PRY01802.1"/>
    <property type="molecule type" value="Genomic_DNA"/>
</dbReference>
<comment type="caution">
    <text evidence="2">The sequence shown here is derived from an EMBL/GenBank/DDBJ whole genome shotgun (WGS) entry which is preliminary data.</text>
</comment>
<keyword evidence="2" id="KW-0255">Endonuclease</keyword>
<dbReference type="OrthoDB" id="4537149at2"/>
<dbReference type="PANTHER" id="PTHR35400">
    <property type="entry name" value="SLR1083 PROTEIN"/>
    <property type="match status" value="1"/>
</dbReference>
<gene>
    <name evidence="2" type="ORF">CLV72_101398</name>
</gene>
<dbReference type="InterPro" id="IPR008538">
    <property type="entry name" value="Uma2"/>
</dbReference>
<organism evidence="2 3">
    <name type="scientific">Allonocardiopsis opalescens</name>
    <dbReference type="NCBI Taxonomy" id="1144618"/>
    <lineage>
        <taxon>Bacteria</taxon>
        <taxon>Bacillati</taxon>
        <taxon>Actinomycetota</taxon>
        <taxon>Actinomycetes</taxon>
        <taxon>Streptosporangiales</taxon>
        <taxon>Allonocardiopsis</taxon>
    </lineage>
</organism>
<dbReference type="Proteomes" id="UP000237846">
    <property type="component" value="Unassembled WGS sequence"/>
</dbReference>
<keyword evidence="2" id="KW-0378">Hydrolase</keyword>
<dbReference type="PANTHER" id="PTHR35400:SF3">
    <property type="entry name" value="SLL1072 PROTEIN"/>
    <property type="match status" value="1"/>
</dbReference>
<proteinExistence type="predicted"/>
<keyword evidence="2" id="KW-0540">Nuclease</keyword>
<dbReference type="InterPro" id="IPR011335">
    <property type="entry name" value="Restrct_endonuc-II-like"/>
</dbReference>
<protein>
    <submittedName>
        <fullName evidence="2">Uma2 family endonuclease</fullName>
    </submittedName>
</protein>
<evidence type="ECO:0000313" key="3">
    <source>
        <dbReference type="Proteomes" id="UP000237846"/>
    </source>
</evidence>
<evidence type="ECO:0000259" key="1">
    <source>
        <dbReference type="Pfam" id="PF05685"/>
    </source>
</evidence>
<dbReference type="AlphaFoldDB" id="A0A2T0QD26"/>
<dbReference type="CDD" id="cd06260">
    <property type="entry name" value="DUF820-like"/>
    <property type="match status" value="1"/>
</dbReference>
<accession>A0A2T0QD26</accession>
<evidence type="ECO:0000313" key="2">
    <source>
        <dbReference type="EMBL" id="PRY01802.1"/>
    </source>
</evidence>
<dbReference type="RefSeq" id="WP_106238139.1">
    <property type="nucleotide sequence ID" value="NZ_PVZC01000001.1"/>
</dbReference>
<dbReference type="Gene3D" id="3.90.1570.10">
    <property type="entry name" value="tt1808, chain A"/>
    <property type="match status" value="1"/>
</dbReference>
<sequence length="193" mass="21232">MSVAAIEPESSTNGLLRAWRELDVPDGWRAEIIGEGISLMPPPKGKHNRIADLIQRQLYRVLASDCGIYQTLGIWIGMLDQLYVPDLVVMPVDLLDDGEDPYPADAALLVVEVTSKGNADTDRKTKLWGYAHAPVPLYLLVDRWSADGPSVTLYSEPSSGRYRSMVRVPFGKPIPLPEPFGLDLATDEFPAGD</sequence>